<feature type="non-terminal residue" evidence="1">
    <location>
        <position position="261"/>
    </location>
</feature>
<proteinExistence type="predicted"/>
<protein>
    <submittedName>
        <fullName evidence="1">Uncharacterized protein</fullName>
    </submittedName>
</protein>
<organism evidence="1 2">
    <name type="scientific">Diploptera punctata</name>
    <name type="common">Pacific beetle cockroach</name>
    <dbReference type="NCBI Taxonomy" id="6984"/>
    <lineage>
        <taxon>Eukaryota</taxon>
        <taxon>Metazoa</taxon>
        <taxon>Ecdysozoa</taxon>
        <taxon>Arthropoda</taxon>
        <taxon>Hexapoda</taxon>
        <taxon>Insecta</taxon>
        <taxon>Pterygota</taxon>
        <taxon>Neoptera</taxon>
        <taxon>Polyneoptera</taxon>
        <taxon>Dictyoptera</taxon>
        <taxon>Blattodea</taxon>
        <taxon>Blaberoidea</taxon>
        <taxon>Blaberidae</taxon>
        <taxon>Diplopterinae</taxon>
        <taxon>Diploptera</taxon>
    </lineage>
</organism>
<accession>A0AAD8AJM4</accession>
<name>A0AAD8AJM4_DIPPU</name>
<keyword evidence="2" id="KW-1185">Reference proteome</keyword>
<gene>
    <name evidence="1" type="ORF">L9F63_009783</name>
</gene>
<evidence type="ECO:0000313" key="1">
    <source>
        <dbReference type="EMBL" id="KAJ9599955.1"/>
    </source>
</evidence>
<dbReference type="AlphaFoldDB" id="A0AAD8AJM4"/>
<reference evidence="1" key="2">
    <citation type="submission" date="2023-05" db="EMBL/GenBank/DDBJ databases">
        <authorList>
            <person name="Fouks B."/>
        </authorList>
    </citation>
    <scope>NUCLEOTIDE SEQUENCE</scope>
    <source>
        <strain evidence="1">Stay&amp;Tobe</strain>
        <tissue evidence="1">Testes</tissue>
    </source>
</reference>
<evidence type="ECO:0000313" key="2">
    <source>
        <dbReference type="Proteomes" id="UP001233999"/>
    </source>
</evidence>
<reference evidence="1" key="1">
    <citation type="journal article" date="2023" name="IScience">
        <title>Live-bearing cockroach genome reveals convergent evolutionary mechanisms linked to viviparity in insects and beyond.</title>
        <authorList>
            <person name="Fouks B."/>
            <person name="Harrison M.C."/>
            <person name="Mikhailova A.A."/>
            <person name="Marchal E."/>
            <person name="English S."/>
            <person name="Carruthers M."/>
            <person name="Jennings E.C."/>
            <person name="Chiamaka E.L."/>
            <person name="Frigard R.A."/>
            <person name="Pippel M."/>
            <person name="Attardo G.M."/>
            <person name="Benoit J.B."/>
            <person name="Bornberg-Bauer E."/>
            <person name="Tobe S.S."/>
        </authorList>
    </citation>
    <scope>NUCLEOTIDE SEQUENCE</scope>
    <source>
        <strain evidence="1">Stay&amp;Tobe</strain>
    </source>
</reference>
<dbReference type="Proteomes" id="UP001233999">
    <property type="component" value="Unassembled WGS sequence"/>
</dbReference>
<sequence>LVTSTLHRLQQPQGSVVSIIHRELVTSTLHRLQQPQGSIVSIIHRELVTSTLHRLQQPQGSVVSIIHRELVTSTLHRLQQPQGSVVSIIHRELVTSTLHRLQQPQGSVVSIIHRELVTSTLHRLQQPQFEDYWYIKATTFRGGDNYTEYVRTHNVMKDGSFSYQGITLQTSGPEQAQSKAYWNIKDGILRRKAEDLPGIEGTYKILLLEDKYFVDQCVNNTDHIYFHTISGWKGNWRNYLQSAADKLCLFYDDFITTDGDK</sequence>
<dbReference type="EMBL" id="JASPKZ010000463">
    <property type="protein sequence ID" value="KAJ9599955.1"/>
    <property type="molecule type" value="Genomic_DNA"/>
</dbReference>
<comment type="caution">
    <text evidence="1">The sequence shown here is derived from an EMBL/GenBank/DDBJ whole genome shotgun (WGS) entry which is preliminary data.</text>
</comment>